<protein>
    <recommendedName>
        <fullName evidence="4">DUF2812 domain-containing protein</fullName>
    </recommendedName>
</protein>
<accession>A0A396STU2</accession>
<dbReference type="EMBL" id="QOCV01000004">
    <property type="protein sequence ID" value="RHW54834.1"/>
    <property type="molecule type" value="Genomic_DNA"/>
</dbReference>
<keyword evidence="1" id="KW-0812">Transmembrane</keyword>
<evidence type="ECO:0000313" key="3">
    <source>
        <dbReference type="Proteomes" id="UP000265862"/>
    </source>
</evidence>
<dbReference type="Proteomes" id="UP000265862">
    <property type="component" value="Unassembled WGS sequence"/>
</dbReference>
<feature type="transmembrane region" description="Helical" evidence="1">
    <location>
        <begin position="150"/>
        <end position="170"/>
    </location>
</feature>
<comment type="caution">
    <text evidence="2">The sequence shown here is derived from an EMBL/GenBank/DDBJ whole genome shotgun (WGS) entry which is preliminary data.</text>
</comment>
<evidence type="ECO:0008006" key="4">
    <source>
        <dbReference type="Google" id="ProtNLM"/>
    </source>
</evidence>
<dbReference type="Pfam" id="PF11193">
    <property type="entry name" value="DUF2812"/>
    <property type="match status" value="1"/>
</dbReference>
<keyword evidence="1" id="KW-1133">Transmembrane helix</keyword>
<sequence length="183" mass="21593">MGNKLSRKTKMEKKKLHLFLSDKREETWLNQMAAAGWQLTKIKGLFYYFTKQKTKYIYRIDFLDPKISKTKQQDYINFIEETGAEKIAQSGQWIYFRCPAVQGDFQLYSDKDSKLSYLKRIRRQILLTMLLPLPLIQMLISDISNGNSGWARYFSLGFFTLFELFLLVKLSTLSIRLKKLTTS</sequence>
<name>A0A396STU2_9LACO</name>
<evidence type="ECO:0000256" key="1">
    <source>
        <dbReference type="SAM" id="Phobius"/>
    </source>
</evidence>
<dbReference type="InterPro" id="IPR021359">
    <property type="entry name" value="DUF2812"/>
</dbReference>
<feature type="transmembrane region" description="Helical" evidence="1">
    <location>
        <begin position="125"/>
        <end position="144"/>
    </location>
</feature>
<evidence type="ECO:0000313" key="2">
    <source>
        <dbReference type="EMBL" id="RHW54834.1"/>
    </source>
</evidence>
<gene>
    <name evidence="2" type="ORF">DS835_01610</name>
</gene>
<proteinExistence type="predicted"/>
<dbReference type="AlphaFoldDB" id="A0A396STU2"/>
<reference evidence="2 3" key="1">
    <citation type="submission" date="2018-07" db="EMBL/GenBank/DDBJ databases">
        <title>Genome sequences of six Lactobacillus spp. isolated from bumble bee guts.</title>
        <authorList>
            <person name="Motta E.V.S."/>
            <person name="Moran N.A."/>
        </authorList>
    </citation>
    <scope>NUCLEOTIDE SEQUENCE [LARGE SCALE GENOMIC DNA]</scope>
    <source>
        <strain evidence="2 3">OCC3</strain>
    </source>
</reference>
<organism evidence="2 3">
    <name type="scientific">Lactobacillus bombicola</name>
    <dbReference type="NCBI Taxonomy" id="1505723"/>
    <lineage>
        <taxon>Bacteria</taxon>
        <taxon>Bacillati</taxon>
        <taxon>Bacillota</taxon>
        <taxon>Bacilli</taxon>
        <taxon>Lactobacillales</taxon>
        <taxon>Lactobacillaceae</taxon>
        <taxon>Lactobacillus</taxon>
    </lineage>
</organism>
<keyword evidence="1" id="KW-0472">Membrane</keyword>